<name>A0A318T1U6_9HYPH</name>
<dbReference type="AlphaFoldDB" id="A0A318T1U6"/>
<feature type="non-terminal residue" evidence="1">
    <location>
        <position position="1"/>
    </location>
</feature>
<accession>A0A318T1U6</accession>
<reference evidence="1 2" key="1">
    <citation type="submission" date="2018-06" db="EMBL/GenBank/DDBJ databases">
        <title>Genomic Encyclopedia of Type Strains, Phase III (KMG-III): the genomes of soil and plant-associated and newly described type strains.</title>
        <authorList>
            <person name="Whitman W."/>
        </authorList>
    </citation>
    <scope>NUCLEOTIDE SEQUENCE [LARGE SCALE GENOMIC DNA]</scope>
    <source>
        <strain evidence="1 2">ORS 1419</strain>
    </source>
</reference>
<proteinExistence type="predicted"/>
<sequence length="172" mass="18970">GGFLERLGAQQISQSAVANAGNASLARNFIMGRAGHPDDEVAQFGGLKKTIKTGNTLKWLFARGLDIALLGGGEWDLKPRISAIWGAKNRLGNREYYIFCDYFSNLHYGYVAGASGYSIQEANDLADIEGDDAPEDKKATSKGLQLNERKRKVTWQDITRIVEMMPEIHTYG</sequence>
<protein>
    <submittedName>
        <fullName evidence="1">Putative RNase toxin 44 of polymorphic toxin system</fullName>
    </submittedName>
</protein>
<dbReference type="RefSeq" id="WP_210206165.1">
    <property type="nucleotide sequence ID" value="NZ_QJTF01000061.1"/>
</dbReference>
<evidence type="ECO:0000313" key="1">
    <source>
        <dbReference type="EMBL" id="PYE84174.1"/>
    </source>
</evidence>
<dbReference type="Proteomes" id="UP000247454">
    <property type="component" value="Unassembled WGS sequence"/>
</dbReference>
<keyword evidence="2" id="KW-1185">Reference proteome</keyword>
<evidence type="ECO:0000313" key="2">
    <source>
        <dbReference type="Proteomes" id="UP000247454"/>
    </source>
</evidence>
<dbReference type="EMBL" id="QJTF01000061">
    <property type="protein sequence ID" value="PYE84174.1"/>
    <property type="molecule type" value="Genomic_DNA"/>
</dbReference>
<comment type="caution">
    <text evidence="1">The sequence shown here is derived from an EMBL/GenBank/DDBJ whole genome shotgun (WGS) entry which is preliminary data.</text>
</comment>
<organism evidence="1 2">
    <name type="scientific">Phyllobacterium leguminum</name>
    <dbReference type="NCBI Taxonomy" id="314237"/>
    <lineage>
        <taxon>Bacteria</taxon>
        <taxon>Pseudomonadati</taxon>
        <taxon>Pseudomonadota</taxon>
        <taxon>Alphaproteobacteria</taxon>
        <taxon>Hyphomicrobiales</taxon>
        <taxon>Phyllobacteriaceae</taxon>
        <taxon>Phyllobacterium</taxon>
    </lineage>
</organism>
<gene>
    <name evidence="1" type="ORF">C7477_1612</name>
</gene>